<evidence type="ECO:0000259" key="7">
    <source>
        <dbReference type="Pfam" id="PF04542"/>
    </source>
</evidence>
<sequence length="520" mass="59548">MFGADSFGMGFVSVSSSAARTPLEVGVKYLPRESLSRRPIVLSFRKGENKKLALITPREPVALPLETNKGNHKRLRKGKKRPERVNVALTDQASPSTSDLYYNEAAAKLEYIFNQSPTEAVVVDEVKDCRITRRQSRRIRTGETVETEKKTVVRNQKKKESRLTLEKRIALKTKKAGESVASSEKIKHRNQDEFEKTNRLVRDYSASSDLVSLDWKKMKIPPVLPSSEHAWLFKLMQPMKEILQVKESAQKDLGKELTEGELANATNMSTVQMRKQLEVGRAARNKLIKHNLRLVLFVMNKYFQDFASWPRFQDLCQAGVKGLITGIDRFEPKRKFQLSTYSLFWIRHAIIRSMTLSSFTKVSFGLESIRADIHRTKLVLSFELQRLPTKEEIIDRVGISAERYHEVMRAAKPILSLHAKHAVTQEELINGIKDVDGVEGDQRRQPALLRLALDDVLDSLKPKESLVIRQRYGLDGKGDRTLGEIAGNLNISREMVRKHEVKALMKLKHPARVDYLHRYR</sequence>
<comment type="similarity">
    <text evidence="1">Belongs to the sigma-70 factor family.</text>
</comment>
<evidence type="ECO:0000313" key="10">
    <source>
        <dbReference type="Proteomes" id="UP000298416"/>
    </source>
</evidence>
<dbReference type="Gene3D" id="1.10.601.10">
    <property type="entry name" value="RNA Polymerase Primary Sigma Factor"/>
    <property type="match status" value="1"/>
</dbReference>
<protein>
    <recommendedName>
        <fullName evidence="11">RNA polymerase sigma factor</fullName>
    </recommendedName>
</protein>
<dbReference type="SUPFAM" id="SSF88659">
    <property type="entry name" value="Sigma3 and sigma4 domains of RNA polymerase sigma factors"/>
    <property type="match status" value="2"/>
</dbReference>
<reference evidence="9" key="2">
    <citation type="submission" date="2020-08" db="EMBL/GenBank/DDBJ databases">
        <title>Plant Genome Project.</title>
        <authorList>
            <person name="Zhang R.-G."/>
        </authorList>
    </citation>
    <scope>NUCLEOTIDE SEQUENCE</scope>
    <source>
        <strain evidence="9">Huo1</strain>
        <tissue evidence="9">Leaf</tissue>
    </source>
</reference>
<evidence type="ECO:0000256" key="3">
    <source>
        <dbReference type="ARBA" id="ARBA00023082"/>
    </source>
</evidence>
<reference evidence="9" key="1">
    <citation type="submission" date="2018-01" db="EMBL/GenBank/DDBJ databases">
        <authorList>
            <person name="Mao J.F."/>
        </authorList>
    </citation>
    <scope>NUCLEOTIDE SEQUENCE</scope>
    <source>
        <strain evidence="9">Huo1</strain>
        <tissue evidence="9">Leaf</tissue>
    </source>
</reference>
<proteinExistence type="inferred from homology"/>
<evidence type="ECO:0000256" key="4">
    <source>
        <dbReference type="ARBA" id="ARBA00023125"/>
    </source>
</evidence>
<keyword evidence="4" id="KW-0238">DNA-binding</keyword>
<organism evidence="9">
    <name type="scientific">Salvia splendens</name>
    <name type="common">Scarlet sage</name>
    <dbReference type="NCBI Taxonomy" id="180675"/>
    <lineage>
        <taxon>Eukaryota</taxon>
        <taxon>Viridiplantae</taxon>
        <taxon>Streptophyta</taxon>
        <taxon>Embryophyta</taxon>
        <taxon>Tracheophyta</taxon>
        <taxon>Spermatophyta</taxon>
        <taxon>Magnoliopsida</taxon>
        <taxon>eudicotyledons</taxon>
        <taxon>Gunneridae</taxon>
        <taxon>Pentapetalae</taxon>
        <taxon>asterids</taxon>
        <taxon>lamiids</taxon>
        <taxon>Lamiales</taxon>
        <taxon>Lamiaceae</taxon>
        <taxon>Nepetoideae</taxon>
        <taxon>Mentheae</taxon>
        <taxon>Salviinae</taxon>
        <taxon>Salvia</taxon>
        <taxon>Salvia subgen. Calosphace</taxon>
        <taxon>core Calosphace</taxon>
    </lineage>
</organism>
<dbReference type="GO" id="GO:0016987">
    <property type="term" value="F:sigma factor activity"/>
    <property type="evidence" value="ECO:0007669"/>
    <property type="project" value="UniProtKB-KW"/>
</dbReference>
<keyword evidence="10" id="KW-1185">Reference proteome</keyword>
<dbReference type="Pfam" id="PF04539">
    <property type="entry name" value="Sigma70_r3"/>
    <property type="match status" value="1"/>
</dbReference>
<dbReference type="PRINTS" id="PR00046">
    <property type="entry name" value="SIGMA70FCT"/>
</dbReference>
<feature type="domain" description="RNA polymerase sigma-70 region 2" evidence="7">
    <location>
        <begin position="287"/>
        <end position="353"/>
    </location>
</feature>
<dbReference type="InterPro" id="IPR007624">
    <property type="entry name" value="RNA_pol_sigma70_r3"/>
</dbReference>
<keyword evidence="5" id="KW-0804">Transcription</keyword>
<dbReference type="InterPro" id="IPR007627">
    <property type="entry name" value="RNA_pol_sigma70_r2"/>
</dbReference>
<dbReference type="InterPro" id="IPR036388">
    <property type="entry name" value="WH-like_DNA-bd_sf"/>
</dbReference>
<dbReference type="InterPro" id="IPR013325">
    <property type="entry name" value="RNA_pol_sigma_r2"/>
</dbReference>
<dbReference type="AlphaFoldDB" id="A0A8X9A280"/>
<dbReference type="GO" id="GO:0006352">
    <property type="term" value="P:DNA-templated transcription initiation"/>
    <property type="evidence" value="ECO:0007669"/>
    <property type="project" value="InterPro"/>
</dbReference>
<evidence type="ECO:0000259" key="6">
    <source>
        <dbReference type="Pfam" id="PF04539"/>
    </source>
</evidence>
<feature type="domain" description="RNA polymerase sigma-70 region 3" evidence="6">
    <location>
        <begin position="372"/>
        <end position="435"/>
    </location>
</feature>
<dbReference type="InterPro" id="IPR050239">
    <property type="entry name" value="Sigma-70_RNA_pol_init_factors"/>
</dbReference>
<dbReference type="GO" id="GO:0003677">
    <property type="term" value="F:DNA binding"/>
    <property type="evidence" value="ECO:0007669"/>
    <property type="project" value="UniProtKB-KW"/>
</dbReference>
<evidence type="ECO:0000256" key="2">
    <source>
        <dbReference type="ARBA" id="ARBA00023015"/>
    </source>
</evidence>
<accession>A0A8X9A280</accession>
<feature type="domain" description="RNA polymerase sigma-70 region 4" evidence="8">
    <location>
        <begin position="456"/>
        <end position="509"/>
    </location>
</feature>
<dbReference type="GO" id="GO:0071482">
    <property type="term" value="P:cellular response to light stimulus"/>
    <property type="evidence" value="ECO:0007669"/>
    <property type="project" value="UniProtKB-ARBA"/>
</dbReference>
<dbReference type="Gene3D" id="1.10.10.10">
    <property type="entry name" value="Winged helix-like DNA-binding domain superfamily/Winged helix DNA-binding domain"/>
    <property type="match status" value="2"/>
</dbReference>
<dbReference type="Pfam" id="PF04545">
    <property type="entry name" value="Sigma70_r4"/>
    <property type="match status" value="1"/>
</dbReference>
<dbReference type="InterPro" id="IPR000943">
    <property type="entry name" value="RNA_pol_sigma70"/>
</dbReference>
<dbReference type="Proteomes" id="UP000298416">
    <property type="component" value="Unassembled WGS sequence"/>
</dbReference>
<evidence type="ECO:0000313" key="9">
    <source>
        <dbReference type="EMBL" id="KAG6425653.1"/>
    </source>
</evidence>
<evidence type="ECO:0008006" key="11">
    <source>
        <dbReference type="Google" id="ProtNLM"/>
    </source>
</evidence>
<name>A0A8X9A280_SALSN</name>
<dbReference type="Pfam" id="PF04542">
    <property type="entry name" value="Sigma70_r2"/>
    <property type="match status" value="1"/>
</dbReference>
<dbReference type="InterPro" id="IPR014284">
    <property type="entry name" value="RNA_pol_sigma-70_dom"/>
</dbReference>
<keyword evidence="2" id="KW-0805">Transcription regulation</keyword>
<gene>
    <name evidence="9" type="ORF">SASPL_116098</name>
</gene>
<dbReference type="InterPro" id="IPR007630">
    <property type="entry name" value="RNA_pol_sigma70_r4"/>
</dbReference>
<evidence type="ECO:0000256" key="5">
    <source>
        <dbReference type="ARBA" id="ARBA00023163"/>
    </source>
</evidence>
<dbReference type="PANTHER" id="PTHR30603:SF4">
    <property type="entry name" value="RNA POLYMERASE SIGMA FACTOR SIGE, CHLOROPLASTIC_MITOCHONDRIAL"/>
    <property type="match status" value="1"/>
</dbReference>
<dbReference type="PANTHER" id="PTHR30603">
    <property type="entry name" value="RNA POLYMERASE SIGMA FACTOR RPO"/>
    <property type="match status" value="1"/>
</dbReference>
<comment type="caution">
    <text evidence="9">The sequence shown here is derived from an EMBL/GenBank/DDBJ whole genome shotgun (WGS) entry which is preliminary data.</text>
</comment>
<evidence type="ECO:0000259" key="8">
    <source>
        <dbReference type="Pfam" id="PF04545"/>
    </source>
</evidence>
<dbReference type="SUPFAM" id="SSF88946">
    <property type="entry name" value="Sigma2 domain of RNA polymerase sigma factors"/>
    <property type="match status" value="1"/>
</dbReference>
<keyword evidence="3" id="KW-0731">Sigma factor</keyword>
<dbReference type="EMBL" id="PNBA02000005">
    <property type="protein sequence ID" value="KAG6425653.1"/>
    <property type="molecule type" value="Genomic_DNA"/>
</dbReference>
<dbReference type="NCBIfam" id="TIGR02937">
    <property type="entry name" value="sigma70-ECF"/>
    <property type="match status" value="1"/>
</dbReference>
<dbReference type="InterPro" id="IPR013324">
    <property type="entry name" value="RNA_pol_sigma_r3/r4-like"/>
</dbReference>
<evidence type="ECO:0000256" key="1">
    <source>
        <dbReference type="ARBA" id="ARBA00007788"/>
    </source>
</evidence>